<gene>
    <name evidence="2" type="ORF">PIB30_042869</name>
</gene>
<evidence type="ECO:0000313" key="2">
    <source>
        <dbReference type="EMBL" id="MED6110439.1"/>
    </source>
</evidence>
<organism evidence="2 3">
    <name type="scientific">Stylosanthes scabra</name>
    <dbReference type="NCBI Taxonomy" id="79078"/>
    <lineage>
        <taxon>Eukaryota</taxon>
        <taxon>Viridiplantae</taxon>
        <taxon>Streptophyta</taxon>
        <taxon>Embryophyta</taxon>
        <taxon>Tracheophyta</taxon>
        <taxon>Spermatophyta</taxon>
        <taxon>Magnoliopsida</taxon>
        <taxon>eudicotyledons</taxon>
        <taxon>Gunneridae</taxon>
        <taxon>Pentapetalae</taxon>
        <taxon>rosids</taxon>
        <taxon>fabids</taxon>
        <taxon>Fabales</taxon>
        <taxon>Fabaceae</taxon>
        <taxon>Papilionoideae</taxon>
        <taxon>50 kb inversion clade</taxon>
        <taxon>dalbergioids sensu lato</taxon>
        <taxon>Dalbergieae</taxon>
        <taxon>Pterocarpus clade</taxon>
        <taxon>Stylosanthes</taxon>
    </lineage>
</organism>
<feature type="signal peptide" evidence="1">
    <location>
        <begin position="1"/>
        <end position="17"/>
    </location>
</feature>
<dbReference type="Proteomes" id="UP001341840">
    <property type="component" value="Unassembled WGS sequence"/>
</dbReference>
<sequence>MALLLAINIRWFGPGIAVLPHRFYYRYKHRLGMQLLFVDAQGDSHRLTLHEGTFVGTTTSGLGELMAFYRISNGGTIHAKYIGHNIFFVCIIDAQGQRVG</sequence>
<protein>
    <submittedName>
        <fullName evidence="2">Uncharacterized protein</fullName>
    </submittedName>
</protein>
<accession>A0ABU6QET6</accession>
<keyword evidence="3" id="KW-1185">Reference proteome</keyword>
<proteinExistence type="predicted"/>
<dbReference type="EMBL" id="JASCZI010000247">
    <property type="protein sequence ID" value="MED6110439.1"/>
    <property type="molecule type" value="Genomic_DNA"/>
</dbReference>
<reference evidence="2 3" key="1">
    <citation type="journal article" date="2023" name="Plants (Basel)">
        <title>Bridging the Gap: Combining Genomics and Transcriptomics Approaches to Understand Stylosanthes scabra, an Orphan Legume from the Brazilian Caatinga.</title>
        <authorList>
            <person name="Ferreira-Neto J.R.C."/>
            <person name="da Silva M.D."/>
            <person name="Binneck E."/>
            <person name="de Melo N.F."/>
            <person name="da Silva R.H."/>
            <person name="de Melo A.L.T.M."/>
            <person name="Pandolfi V."/>
            <person name="Bustamante F.O."/>
            <person name="Brasileiro-Vidal A.C."/>
            <person name="Benko-Iseppon A.M."/>
        </authorList>
    </citation>
    <scope>NUCLEOTIDE SEQUENCE [LARGE SCALE GENOMIC DNA]</scope>
    <source>
        <tissue evidence="2">Leaves</tissue>
    </source>
</reference>
<feature type="chain" id="PRO_5046472998" evidence="1">
    <location>
        <begin position="18"/>
        <end position="100"/>
    </location>
</feature>
<keyword evidence="1" id="KW-0732">Signal</keyword>
<evidence type="ECO:0000256" key="1">
    <source>
        <dbReference type="SAM" id="SignalP"/>
    </source>
</evidence>
<evidence type="ECO:0000313" key="3">
    <source>
        <dbReference type="Proteomes" id="UP001341840"/>
    </source>
</evidence>
<name>A0ABU6QET6_9FABA</name>
<comment type="caution">
    <text evidence="2">The sequence shown here is derived from an EMBL/GenBank/DDBJ whole genome shotgun (WGS) entry which is preliminary data.</text>
</comment>